<organism evidence="1 2">
    <name type="scientific">Panagrolaimus sp. ES5</name>
    <dbReference type="NCBI Taxonomy" id="591445"/>
    <lineage>
        <taxon>Eukaryota</taxon>
        <taxon>Metazoa</taxon>
        <taxon>Ecdysozoa</taxon>
        <taxon>Nematoda</taxon>
        <taxon>Chromadorea</taxon>
        <taxon>Rhabditida</taxon>
        <taxon>Tylenchina</taxon>
        <taxon>Panagrolaimomorpha</taxon>
        <taxon>Panagrolaimoidea</taxon>
        <taxon>Panagrolaimidae</taxon>
        <taxon>Panagrolaimus</taxon>
    </lineage>
</organism>
<protein>
    <submittedName>
        <fullName evidence="2">Uncharacterized protein</fullName>
    </submittedName>
</protein>
<proteinExistence type="predicted"/>
<reference evidence="2" key="1">
    <citation type="submission" date="2022-11" db="UniProtKB">
        <authorList>
            <consortium name="WormBaseParasite"/>
        </authorList>
    </citation>
    <scope>IDENTIFICATION</scope>
</reference>
<name>A0AC34FSX9_9BILA</name>
<dbReference type="Proteomes" id="UP000887579">
    <property type="component" value="Unplaced"/>
</dbReference>
<sequence length="403" mass="46263">MKSIIVILLFTAFMVLICEESEFKGLLLDERWKTCLNGRNFDNTSFISFAYFSEHGYQQFKNRYSILLYTSYNNIPSESEKKRILLPFEDRFLSLCLCRSNHNAQHFFISPYFLSTKDTEAVEFYDAIILCLIGHENFESIGIYDDEELFDILLMKKNEAVPNSVINPFGVEEYKDNDEPACYDFNGFPTKNVLGQRTCLLAAEFSHKKNYIYSGPLMGKAMIIDSMQYCYTLVNDSMRPKNVEDYCSTSISSESVKLQCCCAHSPHLCSPKGLTNGNKAEHLYCLTGHMNNTVDTFTYSIDVERQMTLEQYVRYAVNSFCATMISISTGGNVAEDINNYDLYVHYSALTKCVNETSYELNDKKFCSFDPKFPNAIEITKCCKDGHFCNQKFIPKNIQPLKVS</sequence>
<evidence type="ECO:0000313" key="1">
    <source>
        <dbReference type="Proteomes" id="UP000887579"/>
    </source>
</evidence>
<accession>A0AC34FSX9</accession>
<dbReference type="WBParaSite" id="ES5_v2.g20408.t1">
    <property type="protein sequence ID" value="ES5_v2.g20408.t1"/>
    <property type="gene ID" value="ES5_v2.g20408"/>
</dbReference>
<evidence type="ECO:0000313" key="2">
    <source>
        <dbReference type="WBParaSite" id="ES5_v2.g20408.t1"/>
    </source>
</evidence>